<dbReference type="Proteomes" id="UP001497497">
    <property type="component" value="Unassembled WGS sequence"/>
</dbReference>
<dbReference type="PROSITE" id="PS00411">
    <property type="entry name" value="KINESIN_MOTOR_1"/>
    <property type="match status" value="1"/>
</dbReference>
<dbReference type="PROSITE" id="PS50890">
    <property type="entry name" value="PUA"/>
    <property type="match status" value="1"/>
</dbReference>
<comment type="subcellular location">
    <subcellularLocation>
        <location evidence="1">Cytoplasm</location>
        <location evidence="1">Cytoskeleton</location>
    </subcellularLocation>
</comment>
<proteinExistence type="inferred from homology"/>
<feature type="compositionally biased region" description="Low complexity" evidence="7">
    <location>
        <begin position="708"/>
        <end position="749"/>
    </location>
</feature>
<evidence type="ECO:0000256" key="5">
    <source>
        <dbReference type="PROSITE-ProRule" id="PRU00283"/>
    </source>
</evidence>
<organism evidence="9 10">
    <name type="scientific">Lymnaea stagnalis</name>
    <name type="common">Great pond snail</name>
    <name type="synonym">Helix stagnalis</name>
    <dbReference type="NCBI Taxonomy" id="6523"/>
    <lineage>
        <taxon>Eukaryota</taxon>
        <taxon>Metazoa</taxon>
        <taxon>Spiralia</taxon>
        <taxon>Lophotrochozoa</taxon>
        <taxon>Mollusca</taxon>
        <taxon>Gastropoda</taxon>
        <taxon>Heterobranchia</taxon>
        <taxon>Euthyneura</taxon>
        <taxon>Panpulmonata</taxon>
        <taxon>Hygrophila</taxon>
        <taxon>Lymnaeoidea</taxon>
        <taxon>Lymnaeidae</taxon>
        <taxon>Lymnaea</taxon>
    </lineage>
</organism>
<keyword evidence="5 6" id="KW-0505">Motor protein</keyword>
<feature type="region of interest" description="Disordered" evidence="7">
    <location>
        <begin position="702"/>
        <end position="837"/>
    </location>
</feature>
<dbReference type="InterPro" id="IPR027640">
    <property type="entry name" value="Kinesin-like_fam"/>
</dbReference>
<dbReference type="PROSITE" id="PS50067">
    <property type="entry name" value="KINESIN_MOTOR_2"/>
    <property type="match status" value="1"/>
</dbReference>
<keyword evidence="4" id="KW-0206">Cytoskeleton</keyword>
<name>A0AAV2HIB1_LYMST</name>
<evidence type="ECO:0000256" key="2">
    <source>
        <dbReference type="ARBA" id="ARBA00022741"/>
    </source>
</evidence>
<keyword evidence="6" id="KW-0493">Microtubule</keyword>
<feature type="binding site" evidence="5">
    <location>
        <begin position="444"/>
        <end position="451"/>
    </location>
    <ligand>
        <name>ATP</name>
        <dbReference type="ChEBI" id="CHEBI:30616"/>
    </ligand>
</feature>
<reference evidence="9 10" key="1">
    <citation type="submission" date="2024-04" db="EMBL/GenBank/DDBJ databases">
        <authorList>
            <consortium name="Genoscope - CEA"/>
            <person name="William W."/>
        </authorList>
    </citation>
    <scope>NUCLEOTIDE SEQUENCE [LARGE SCALE GENOMIC DNA]</scope>
</reference>
<evidence type="ECO:0000256" key="3">
    <source>
        <dbReference type="ARBA" id="ARBA00022840"/>
    </source>
</evidence>
<keyword evidence="3 5" id="KW-0067">ATP-binding</keyword>
<evidence type="ECO:0000256" key="7">
    <source>
        <dbReference type="SAM" id="MobiDB-lite"/>
    </source>
</evidence>
<feature type="compositionally biased region" description="Polar residues" evidence="7">
    <location>
        <begin position="104"/>
        <end position="118"/>
    </location>
</feature>
<dbReference type="InterPro" id="IPR027417">
    <property type="entry name" value="P-loop_NTPase"/>
</dbReference>
<dbReference type="InterPro" id="IPR036961">
    <property type="entry name" value="Kinesin_motor_dom_sf"/>
</dbReference>
<dbReference type="CDD" id="cd01366">
    <property type="entry name" value="KISc_C_terminal"/>
    <property type="match status" value="1"/>
</dbReference>
<comment type="similarity">
    <text evidence="5 6">Belongs to the TRAFAC class myosin-kinesin ATPase superfamily. Kinesin family.</text>
</comment>
<sequence>MLRYNIGGSACGSFSAYGKRIYISPSLSQDVLGLVGGTKGSGEGQDGHCQSGNAKAEHDREERVKRRLLQLERSHKESMQDKDDTILNLRELISEHERKLFELETNTDGNRNAQNLPPSASYRHPTPTQKLLDQIEKLQKEKEILLLKVAEYECTESSSDLRLSGDFDVTSQMGSCTTDTEKELMLIKRDKHYLDREITKLRQENKQLREMLVKCGFDVSLVIPSGQLGQDDILKSSGEKGFGISGSGSSPMSQLLSSQDMENKVNKDQEIAILRGKFKKLGQNAMVVDHDFVDVKTAYLALKAEVKVITGSFGMVIAEMQREIQLALADINAQNKDLVDKYLREMKLRKKYHNELVDLRGNIRVLCRVRPPIKEDGTEEDGIVVTLDTNDDSLVTINNKGRNQFFDVDKAFGMNSTQSQVFEEVSALVRSVIDGYNVCIFAYGQTGSGKTFTMEGPRSDPGINQRALQLLFEETRDSEWEYEISASVMEIYNETLRDLLNMDASNKLEVRMRSEGGLYVPGLVTVPVSKLDEVNKLFETGRKNRATASTNMNEHSSRSHCLLCVTVRGQNPTTGSKSLGRLNLVDLAGSERVSKSMADGTRLKEAQNINKSLACLGDVIHALRNKHGHVPYRNSKLTYLLQDSLGGDSKTLMIVQVSPVEKNINETVCTLTFGQRVRNVELGSATKNVDLNKSLQASLGRQLSVKTSFSTPSSPSATSPLLSPSASSPFISSLLPHGSPLTSSTPQLSSRKKTPSTLRPPALTASSSSPQLTGSKKVSLPLNKQTTSPITPQSPTLTSKRPGTLSSPLTMSPNKTNQMHRLIRSTVAPRNFKHERT</sequence>
<dbReference type="FunFam" id="3.40.850.10:FF:000113">
    <property type="entry name" value="Kinesin-like protein"/>
    <property type="match status" value="1"/>
</dbReference>
<feature type="region of interest" description="Disordered" evidence="7">
    <location>
        <begin position="38"/>
        <end position="63"/>
    </location>
</feature>
<keyword evidence="2 5" id="KW-0547">Nucleotide-binding</keyword>
<accession>A0AAV2HIB1</accession>
<dbReference type="PRINTS" id="PR00380">
    <property type="entry name" value="KINESINHEAVY"/>
</dbReference>
<feature type="compositionally biased region" description="Low complexity" evidence="7">
    <location>
        <begin position="786"/>
        <end position="799"/>
    </location>
</feature>
<dbReference type="GO" id="GO:0008017">
    <property type="term" value="F:microtubule binding"/>
    <property type="evidence" value="ECO:0007669"/>
    <property type="project" value="InterPro"/>
</dbReference>
<dbReference type="SMART" id="SM00129">
    <property type="entry name" value="KISc"/>
    <property type="match status" value="1"/>
</dbReference>
<evidence type="ECO:0000256" key="4">
    <source>
        <dbReference type="ARBA" id="ARBA00023212"/>
    </source>
</evidence>
<dbReference type="InterPro" id="IPR001752">
    <property type="entry name" value="Kinesin_motor_dom"/>
</dbReference>
<feature type="region of interest" description="Disordered" evidence="7">
    <location>
        <begin position="104"/>
        <end position="126"/>
    </location>
</feature>
<evidence type="ECO:0000259" key="8">
    <source>
        <dbReference type="PROSITE" id="PS50067"/>
    </source>
</evidence>
<dbReference type="GO" id="GO:0003777">
    <property type="term" value="F:microtubule motor activity"/>
    <property type="evidence" value="ECO:0007669"/>
    <property type="project" value="InterPro"/>
</dbReference>
<feature type="domain" description="Kinesin motor" evidence="8">
    <location>
        <begin position="362"/>
        <end position="680"/>
    </location>
</feature>
<feature type="compositionally biased region" description="Polar residues" evidence="7">
    <location>
        <begin position="764"/>
        <end position="776"/>
    </location>
</feature>
<dbReference type="EMBL" id="CAXITT010000147">
    <property type="protein sequence ID" value="CAL1533617.1"/>
    <property type="molecule type" value="Genomic_DNA"/>
</dbReference>
<evidence type="ECO:0000313" key="10">
    <source>
        <dbReference type="Proteomes" id="UP001497497"/>
    </source>
</evidence>
<evidence type="ECO:0000256" key="1">
    <source>
        <dbReference type="ARBA" id="ARBA00004245"/>
    </source>
</evidence>
<dbReference type="AlphaFoldDB" id="A0AAV2HIB1"/>
<feature type="compositionally biased region" description="Polar residues" evidence="7">
    <location>
        <begin position="804"/>
        <end position="819"/>
    </location>
</feature>
<dbReference type="PANTHER" id="PTHR47972:SF28">
    <property type="entry name" value="KINESIN-LIKE PROTEIN KLP-3"/>
    <property type="match status" value="1"/>
</dbReference>
<gene>
    <name evidence="9" type="ORF">GSLYS_00007577001</name>
</gene>
<keyword evidence="10" id="KW-1185">Reference proteome</keyword>
<dbReference type="InterPro" id="IPR019821">
    <property type="entry name" value="Kinesin_motor_CS"/>
</dbReference>
<dbReference type="GO" id="GO:0007018">
    <property type="term" value="P:microtubule-based movement"/>
    <property type="evidence" value="ECO:0007669"/>
    <property type="project" value="InterPro"/>
</dbReference>
<dbReference type="Pfam" id="PF00225">
    <property type="entry name" value="Kinesin"/>
    <property type="match status" value="1"/>
</dbReference>
<comment type="caution">
    <text evidence="9">The sequence shown here is derived from an EMBL/GenBank/DDBJ whole genome shotgun (WGS) entry which is preliminary data.</text>
</comment>
<keyword evidence="4" id="KW-0963">Cytoplasm</keyword>
<dbReference type="GO" id="GO:0005524">
    <property type="term" value="F:ATP binding"/>
    <property type="evidence" value="ECO:0007669"/>
    <property type="project" value="UniProtKB-UniRule"/>
</dbReference>
<protein>
    <recommendedName>
        <fullName evidence="6">Kinesin-like protein</fullName>
    </recommendedName>
</protein>
<evidence type="ECO:0000256" key="6">
    <source>
        <dbReference type="RuleBase" id="RU000394"/>
    </source>
</evidence>
<dbReference type="Gene3D" id="3.40.850.10">
    <property type="entry name" value="Kinesin motor domain"/>
    <property type="match status" value="1"/>
</dbReference>
<dbReference type="SUPFAM" id="SSF52540">
    <property type="entry name" value="P-loop containing nucleoside triphosphate hydrolases"/>
    <property type="match status" value="1"/>
</dbReference>
<dbReference type="PANTHER" id="PTHR47972">
    <property type="entry name" value="KINESIN-LIKE PROTEIN KLP-3"/>
    <property type="match status" value="1"/>
</dbReference>
<dbReference type="GO" id="GO:0005874">
    <property type="term" value="C:microtubule"/>
    <property type="evidence" value="ECO:0007669"/>
    <property type="project" value="UniProtKB-KW"/>
</dbReference>
<evidence type="ECO:0000313" key="9">
    <source>
        <dbReference type="EMBL" id="CAL1533617.1"/>
    </source>
</evidence>